<comment type="similarity">
    <text evidence="2 8">Belongs to the CarA family.</text>
</comment>
<comment type="catalytic activity">
    <reaction evidence="7 8">
        <text>hydrogencarbonate + L-glutamine + 2 ATP + H2O = carbamoyl phosphate + L-glutamate + 2 ADP + phosphate + 2 H(+)</text>
        <dbReference type="Rhea" id="RHEA:18633"/>
        <dbReference type="ChEBI" id="CHEBI:15377"/>
        <dbReference type="ChEBI" id="CHEBI:15378"/>
        <dbReference type="ChEBI" id="CHEBI:17544"/>
        <dbReference type="ChEBI" id="CHEBI:29985"/>
        <dbReference type="ChEBI" id="CHEBI:30616"/>
        <dbReference type="ChEBI" id="CHEBI:43474"/>
        <dbReference type="ChEBI" id="CHEBI:58228"/>
        <dbReference type="ChEBI" id="CHEBI:58359"/>
        <dbReference type="ChEBI" id="CHEBI:456216"/>
        <dbReference type="EC" id="6.3.5.5"/>
    </reaction>
</comment>
<dbReference type="Gene3D" id="3.50.30.20">
    <property type="entry name" value="Carbamoyl-phosphate synthase small subunit, N-terminal domain"/>
    <property type="match status" value="1"/>
</dbReference>
<dbReference type="SMART" id="SM01097">
    <property type="entry name" value="CPSase_sm_chain"/>
    <property type="match status" value="1"/>
</dbReference>
<sequence length="358" mass="39919">MKTAYLILETGEVFPGQLVGEDTPIYGEIVFNTSMTGYQEIMTDPSYTGQIVVFSYPLIGNYGINLENNESSSVHVSGIITSEICSEPSHYQLKETAIETVNKYNIPCLTNVDTRSLVQTIRKRGTVNAMITEQQEVQLAFSKELSLVDRVACQEVITYENPGPHIVLLDFGYKKSILHFLCESNCKVSIVPYFYSFEQISALSPDGIVISNGPGDPMVLADELNKIRLLTESYPTIGICLGHQLIALSYGAQTKKLPFGHRGANHPVKDLMTGKVFITSQNHGYVVVDDSIDESQFFVSFKHVNDGTIEGLKHRKLPILTVQFHPEAHPGPQDTEFIFYEFFKQVNNHLGVMKNAIV</sequence>
<comment type="pathway">
    <text evidence="8">Pyrimidine metabolism; UMP biosynthesis via de novo pathway; (S)-dihydroorotate from bicarbonate: step 1/3.</text>
</comment>
<dbReference type="UniPathway" id="UPA00070">
    <property type="reaction ID" value="UER00115"/>
</dbReference>
<dbReference type="InterPro" id="IPR002474">
    <property type="entry name" value="CarbamoylP_synth_ssu_N"/>
</dbReference>
<dbReference type="NCBIfam" id="NF009475">
    <property type="entry name" value="PRK12838.1"/>
    <property type="match status" value="1"/>
</dbReference>
<dbReference type="SUPFAM" id="SSF52021">
    <property type="entry name" value="Carbamoyl phosphate synthetase, small subunit N-terminal domain"/>
    <property type="match status" value="1"/>
</dbReference>
<dbReference type="PRINTS" id="PR00096">
    <property type="entry name" value="GATASE"/>
</dbReference>
<dbReference type="GO" id="GO:0006541">
    <property type="term" value="P:glutamine metabolic process"/>
    <property type="evidence" value="ECO:0007669"/>
    <property type="project" value="InterPro"/>
</dbReference>
<proteinExistence type="inferred from homology"/>
<dbReference type="PRINTS" id="PR00099">
    <property type="entry name" value="CPSGATASE"/>
</dbReference>
<feature type="binding site" evidence="8">
    <location>
        <position position="285"/>
    </location>
    <ligand>
        <name>L-glutamine</name>
        <dbReference type="ChEBI" id="CHEBI:58359"/>
    </ligand>
</feature>
<dbReference type="CDD" id="cd01744">
    <property type="entry name" value="GATase1_CPSase"/>
    <property type="match status" value="1"/>
</dbReference>
<feature type="binding site" evidence="8">
    <location>
        <position position="241"/>
    </location>
    <ligand>
        <name>L-glutamine</name>
        <dbReference type="ChEBI" id="CHEBI:58359"/>
    </ligand>
</feature>
<dbReference type="InterPro" id="IPR036480">
    <property type="entry name" value="CarbP_synth_ssu_N_sf"/>
</dbReference>
<evidence type="ECO:0000256" key="7">
    <source>
        <dbReference type="ARBA" id="ARBA00048816"/>
    </source>
</evidence>
<organism evidence="10 11">
    <name type="scientific">Heyndrickxia oleronia</name>
    <dbReference type="NCBI Taxonomy" id="38875"/>
    <lineage>
        <taxon>Bacteria</taxon>
        <taxon>Bacillati</taxon>
        <taxon>Bacillota</taxon>
        <taxon>Bacilli</taxon>
        <taxon>Bacillales</taxon>
        <taxon>Bacillaceae</taxon>
        <taxon>Heyndrickxia</taxon>
    </lineage>
</organism>
<dbReference type="UniPathway" id="UPA00068">
    <property type="reaction ID" value="UER00171"/>
</dbReference>
<dbReference type="Pfam" id="PF00988">
    <property type="entry name" value="CPSase_sm_chain"/>
    <property type="match status" value="1"/>
</dbReference>
<dbReference type="GO" id="GO:0004088">
    <property type="term" value="F:carbamoyl-phosphate synthase (glutamine-hydrolyzing) activity"/>
    <property type="evidence" value="ECO:0007669"/>
    <property type="project" value="UniProtKB-UniRule"/>
</dbReference>
<evidence type="ECO:0000256" key="2">
    <source>
        <dbReference type="ARBA" id="ARBA00007800"/>
    </source>
</evidence>
<evidence type="ECO:0000256" key="8">
    <source>
        <dbReference type="HAMAP-Rule" id="MF_01209"/>
    </source>
</evidence>
<dbReference type="NCBIfam" id="TIGR01368">
    <property type="entry name" value="CPSaseIIsmall"/>
    <property type="match status" value="1"/>
</dbReference>
<dbReference type="Proteomes" id="UP000189761">
    <property type="component" value="Unassembled WGS sequence"/>
</dbReference>
<accession>A0A8E2LDU0</accession>
<feature type="active site" evidence="8">
    <location>
        <position position="325"/>
    </location>
</feature>
<dbReference type="PANTHER" id="PTHR43418">
    <property type="entry name" value="MULTIFUNCTIONAL TRYPTOPHAN BIOSYNTHESIS PROTEIN-RELATED"/>
    <property type="match status" value="1"/>
</dbReference>
<comment type="subunit">
    <text evidence="8">Composed of two chains; the small (or glutamine) chain promotes the hydrolysis of glutamine to ammonia, which is used by the large (or ammonia) chain to synthesize carbamoyl phosphate. Tetramer of heterodimers (alpha,beta)4.</text>
</comment>
<dbReference type="EC" id="6.3.5.5" evidence="8"/>
<feature type="active site" evidence="8">
    <location>
        <position position="327"/>
    </location>
</feature>
<dbReference type="SUPFAM" id="SSF52317">
    <property type="entry name" value="Class I glutamine amidotransferase-like"/>
    <property type="match status" value="1"/>
</dbReference>
<dbReference type="EMBL" id="MTLA01000312">
    <property type="protein sequence ID" value="OOP66459.1"/>
    <property type="molecule type" value="Genomic_DNA"/>
</dbReference>
<dbReference type="Pfam" id="PF00117">
    <property type="entry name" value="GATase"/>
    <property type="match status" value="1"/>
</dbReference>
<dbReference type="InterPro" id="IPR050472">
    <property type="entry name" value="Anth_synth/Amidotransfase"/>
</dbReference>
<keyword evidence="8" id="KW-0055">Arginine biosynthesis</keyword>
<feature type="binding site" evidence="8">
    <location>
        <position position="215"/>
    </location>
    <ligand>
        <name>L-glutamine</name>
        <dbReference type="ChEBI" id="CHEBI:58359"/>
    </ligand>
</feature>
<feature type="binding site" evidence="8">
    <location>
        <position position="46"/>
    </location>
    <ligand>
        <name>L-glutamine</name>
        <dbReference type="ChEBI" id="CHEBI:58359"/>
    </ligand>
</feature>
<dbReference type="GO" id="GO:0006207">
    <property type="term" value="P:'de novo' pyrimidine nucleobase biosynthetic process"/>
    <property type="evidence" value="ECO:0007669"/>
    <property type="project" value="InterPro"/>
</dbReference>
<dbReference type="InterPro" id="IPR029062">
    <property type="entry name" value="Class_I_gatase-like"/>
</dbReference>
<gene>
    <name evidence="8" type="primary">carA</name>
    <name evidence="10" type="ORF">BWZ43_20905</name>
</gene>
<keyword evidence="5 8" id="KW-0067">ATP-binding</keyword>
<feature type="binding site" evidence="8">
    <location>
        <position position="284"/>
    </location>
    <ligand>
        <name>L-glutamine</name>
        <dbReference type="ChEBI" id="CHEBI:58359"/>
    </ligand>
</feature>
<feature type="binding site" evidence="8">
    <location>
        <position position="244"/>
    </location>
    <ligand>
        <name>L-glutamine</name>
        <dbReference type="ChEBI" id="CHEBI:58359"/>
    </ligand>
</feature>
<comment type="pathway">
    <text evidence="1 8">Amino-acid biosynthesis; L-arginine biosynthesis; carbamoyl phosphate from bicarbonate: step 1/1.</text>
</comment>
<keyword evidence="6 8" id="KW-0315">Glutamine amidotransferase</keyword>
<evidence type="ECO:0000256" key="1">
    <source>
        <dbReference type="ARBA" id="ARBA00005077"/>
    </source>
</evidence>
<comment type="catalytic activity">
    <reaction evidence="8">
        <text>L-glutamine + H2O = L-glutamate + NH4(+)</text>
        <dbReference type="Rhea" id="RHEA:15889"/>
        <dbReference type="ChEBI" id="CHEBI:15377"/>
        <dbReference type="ChEBI" id="CHEBI:28938"/>
        <dbReference type="ChEBI" id="CHEBI:29985"/>
        <dbReference type="ChEBI" id="CHEBI:58359"/>
    </reaction>
</comment>
<keyword evidence="8" id="KW-0028">Amino-acid biosynthesis</keyword>
<feature type="binding site" evidence="8">
    <location>
        <position position="282"/>
    </location>
    <ligand>
        <name>L-glutamine</name>
        <dbReference type="ChEBI" id="CHEBI:58359"/>
    </ligand>
</feature>
<dbReference type="Gene3D" id="3.40.50.880">
    <property type="match status" value="1"/>
</dbReference>
<keyword evidence="11" id="KW-1185">Reference proteome</keyword>
<dbReference type="InterPro" id="IPR035686">
    <property type="entry name" value="CPSase_GATase1"/>
</dbReference>
<evidence type="ECO:0000256" key="3">
    <source>
        <dbReference type="ARBA" id="ARBA00022598"/>
    </source>
</evidence>
<keyword evidence="4 8" id="KW-0547">Nucleotide-binding</keyword>
<dbReference type="HAMAP" id="MF_01209">
    <property type="entry name" value="CPSase_S_chain"/>
    <property type="match status" value="1"/>
</dbReference>
<dbReference type="PRINTS" id="PR00097">
    <property type="entry name" value="ANTSNTHASEII"/>
</dbReference>
<dbReference type="PANTHER" id="PTHR43418:SF7">
    <property type="entry name" value="CARBAMOYL-PHOSPHATE SYNTHASE SMALL CHAIN"/>
    <property type="match status" value="1"/>
</dbReference>
<comment type="caution">
    <text evidence="10">The sequence shown here is derived from an EMBL/GenBank/DDBJ whole genome shotgun (WGS) entry which is preliminary data.</text>
</comment>
<dbReference type="InterPro" id="IPR006274">
    <property type="entry name" value="CarbamoylP_synth_ssu"/>
</dbReference>
<evidence type="ECO:0000313" key="11">
    <source>
        <dbReference type="Proteomes" id="UP000189761"/>
    </source>
</evidence>
<keyword evidence="8" id="KW-0665">Pyrimidine biosynthesis</keyword>
<evidence type="ECO:0000259" key="9">
    <source>
        <dbReference type="SMART" id="SM01097"/>
    </source>
</evidence>
<feature type="domain" description="Carbamoyl-phosphate synthase small subunit N-terminal" evidence="9">
    <location>
        <begin position="2"/>
        <end position="132"/>
    </location>
</feature>
<dbReference type="GO" id="GO:0044205">
    <property type="term" value="P:'de novo' UMP biosynthetic process"/>
    <property type="evidence" value="ECO:0007669"/>
    <property type="project" value="UniProtKB-UniRule"/>
</dbReference>
<dbReference type="InterPro" id="IPR017926">
    <property type="entry name" value="GATASE"/>
</dbReference>
<evidence type="ECO:0000256" key="4">
    <source>
        <dbReference type="ARBA" id="ARBA00022741"/>
    </source>
</evidence>
<feature type="binding site" evidence="8">
    <location>
        <position position="213"/>
    </location>
    <ligand>
        <name>L-glutamine</name>
        <dbReference type="ChEBI" id="CHEBI:58359"/>
    </ligand>
</feature>
<reference evidence="10 11" key="1">
    <citation type="submission" date="2017-01" db="EMBL/GenBank/DDBJ databases">
        <title>Draft genome sequence of Bacillus oleronius.</title>
        <authorList>
            <person name="Allam M."/>
        </authorList>
    </citation>
    <scope>NUCLEOTIDE SEQUENCE [LARGE SCALE GENOMIC DNA]</scope>
    <source>
        <strain evidence="10 11">DSM 9356</strain>
    </source>
</reference>
<evidence type="ECO:0000313" key="10">
    <source>
        <dbReference type="EMBL" id="OOP66459.1"/>
    </source>
</evidence>
<keyword evidence="3 8" id="KW-0436">Ligase</keyword>
<name>A0A8E2LDU0_9BACI</name>
<dbReference type="AlphaFoldDB" id="A0A8E2LDU0"/>
<dbReference type="GO" id="GO:0005524">
    <property type="term" value="F:ATP binding"/>
    <property type="evidence" value="ECO:0007669"/>
    <property type="project" value="UniProtKB-UniRule"/>
</dbReference>
<comment type="function">
    <text evidence="8">Small subunit of the glutamine-dependent carbamoyl phosphate synthetase (CPSase). CPSase catalyzes the formation of carbamoyl phosphate from the ammonia moiety of glutamine, carbonate, and phosphate donated by ATP, constituting the first step of 2 biosynthetic pathways, one leading to arginine and/or urea and the other to pyrimidine nucleotides. The small subunit (glutamine amidotransferase) binds and cleaves glutamine to supply the large subunit with the substrate ammonia.</text>
</comment>
<dbReference type="RefSeq" id="WP_078111107.1">
    <property type="nucleotide sequence ID" value="NZ_CP065424.1"/>
</dbReference>
<dbReference type="PROSITE" id="PS51273">
    <property type="entry name" value="GATASE_TYPE_1"/>
    <property type="match status" value="1"/>
</dbReference>
<feature type="active site" description="Nucleophile" evidence="8">
    <location>
        <position position="240"/>
    </location>
</feature>
<protein>
    <recommendedName>
        <fullName evidence="8">Carbamoyl phosphate synthase small chain</fullName>
        <ecNumber evidence="8">6.3.5.5</ecNumber>
    </recommendedName>
    <alternativeName>
        <fullName evidence="8">Carbamoyl phosphate synthetase glutamine chain</fullName>
    </alternativeName>
</protein>
<dbReference type="GO" id="GO:0006526">
    <property type="term" value="P:L-arginine biosynthetic process"/>
    <property type="evidence" value="ECO:0007669"/>
    <property type="project" value="UniProtKB-UniRule"/>
</dbReference>
<evidence type="ECO:0000256" key="5">
    <source>
        <dbReference type="ARBA" id="ARBA00022840"/>
    </source>
</evidence>
<feature type="region of interest" description="CPSase" evidence="8">
    <location>
        <begin position="1"/>
        <end position="164"/>
    </location>
</feature>
<evidence type="ECO:0000256" key="6">
    <source>
        <dbReference type="ARBA" id="ARBA00022962"/>
    </source>
</evidence>